<feature type="transmembrane region" description="Helical" evidence="1">
    <location>
        <begin position="44"/>
        <end position="66"/>
    </location>
</feature>
<evidence type="ECO:0000313" key="4">
    <source>
        <dbReference type="Proteomes" id="UP001283341"/>
    </source>
</evidence>
<comment type="caution">
    <text evidence="3">The sequence shown here is derived from an EMBL/GenBank/DDBJ whole genome shotgun (WGS) entry which is preliminary data.</text>
</comment>
<dbReference type="Pfam" id="PF12697">
    <property type="entry name" value="Abhydrolase_6"/>
    <property type="match status" value="1"/>
</dbReference>
<feature type="domain" description="AB hydrolase-1" evidence="2">
    <location>
        <begin position="278"/>
        <end position="408"/>
    </location>
</feature>
<dbReference type="SUPFAM" id="SSF53474">
    <property type="entry name" value="alpha/beta-Hydrolases"/>
    <property type="match status" value="1"/>
</dbReference>
<keyword evidence="1" id="KW-0472">Membrane</keyword>
<dbReference type="Proteomes" id="UP001283341">
    <property type="component" value="Unassembled WGS sequence"/>
</dbReference>
<reference evidence="3" key="1">
    <citation type="journal article" date="2023" name="Mol. Phylogenet. Evol.">
        <title>Genome-scale phylogeny and comparative genomics of the fungal order Sordariales.</title>
        <authorList>
            <person name="Hensen N."/>
            <person name="Bonometti L."/>
            <person name="Westerberg I."/>
            <person name="Brannstrom I.O."/>
            <person name="Guillou S."/>
            <person name="Cros-Aarteil S."/>
            <person name="Calhoun S."/>
            <person name="Haridas S."/>
            <person name="Kuo A."/>
            <person name="Mondo S."/>
            <person name="Pangilinan J."/>
            <person name="Riley R."/>
            <person name="LaButti K."/>
            <person name="Andreopoulos B."/>
            <person name="Lipzen A."/>
            <person name="Chen C."/>
            <person name="Yan M."/>
            <person name="Daum C."/>
            <person name="Ng V."/>
            <person name="Clum A."/>
            <person name="Steindorff A."/>
            <person name="Ohm R.A."/>
            <person name="Martin F."/>
            <person name="Silar P."/>
            <person name="Natvig D.O."/>
            <person name="Lalanne C."/>
            <person name="Gautier V."/>
            <person name="Ament-Velasquez S.L."/>
            <person name="Kruys A."/>
            <person name="Hutchinson M.I."/>
            <person name="Powell A.J."/>
            <person name="Barry K."/>
            <person name="Miller A.N."/>
            <person name="Grigoriev I.V."/>
            <person name="Debuchy R."/>
            <person name="Gladieux P."/>
            <person name="Hiltunen Thoren M."/>
            <person name="Johannesson H."/>
        </authorList>
    </citation>
    <scope>NUCLEOTIDE SEQUENCE</scope>
    <source>
        <strain evidence="3">CBS 118394</strain>
    </source>
</reference>
<dbReference type="PANTHER" id="PTHR37471">
    <property type="entry name" value="UNNAMED PRODUCT"/>
    <property type="match status" value="1"/>
</dbReference>
<protein>
    <recommendedName>
        <fullName evidence="2">AB hydrolase-1 domain-containing protein</fullName>
    </recommendedName>
</protein>
<keyword evidence="1" id="KW-1133">Transmembrane helix</keyword>
<dbReference type="AlphaFoldDB" id="A0AAE0M769"/>
<feature type="transmembrane region" description="Helical" evidence="1">
    <location>
        <begin position="21"/>
        <end position="38"/>
    </location>
</feature>
<dbReference type="InterPro" id="IPR000073">
    <property type="entry name" value="AB_hydrolase_1"/>
</dbReference>
<reference evidence="3" key="2">
    <citation type="submission" date="2023-06" db="EMBL/GenBank/DDBJ databases">
        <authorList>
            <consortium name="Lawrence Berkeley National Laboratory"/>
            <person name="Haridas S."/>
            <person name="Hensen N."/>
            <person name="Bonometti L."/>
            <person name="Westerberg I."/>
            <person name="Brannstrom I.O."/>
            <person name="Guillou S."/>
            <person name="Cros-Aarteil S."/>
            <person name="Calhoun S."/>
            <person name="Kuo A."/>
            <person name="Mondo S."/>
            <person name="Pangilinan J."/>
            <person name="Riley R."/>
            <person name="Labutti K."/>
            <person name="Andreopoulos B."/>
            <person name="Lipzen A."/>
            <person name="Chen C."/>
            <person name="Yanf M."/>
            <person name="Daum C."/>
            <person name="Ng V."/>
            <person name="Clum A."/>
            <person name="Steindorff A."/>
            <person name="Ohm R."/>
            <person name="Martin F."/>
            <person name="Silar P."/>
            <person name="Natvig D."/>
            <person name="Lalanne C."/>
            <person name="Gautier V."/>
            <person name="Ament-Velasquez S.L."/>
            <person name="Kruys A."/>
            <person name="Hutchinson M.I."/>
            <person name="Powell A.J."/>
            <person name="Barry K."/>
            <person name="Miller A.N."/>
            <person name="Grigoriev I.V."/>
            <person name="Debuchy R."/>
            <person name="Gladieux P."/>
            <person name="Thoren M.H."/>
            <person name="Johannesson H."/>
        </authorList>
    </citation>
    <scope>NUCLEOTIDE SEQUENCE</scope>
    <source>
        <strain evidence="3">CBS 118394</strain>
    </source>
</reference>
<sequence>MLDHSLFNLLAIRTCILALRYTPVLEAALLIACLFFSRNSNHPLLSQITIYVLVGLLTLEATYYLLFYRRHKDRLSESRAQHPAPLTPSARRALFERCVANVPDWDRYLRLWFLLGSNSTNSSSPGNDLDRIKRDNVREFLLWGFFDGTDSASEEEETELQGYLARVESLSGRKFAPGRGSANPLRLTIDEVITCYRSVVWYAIVAFIDLVTYLSLSVWHGFDHYKPAPTTFTQHSCSSAPASVSVFPPRLHLQTLKSPSSSIGYWYRPHVSRTKLPILFIHGIGVGLWPYTKFLGELDADNEIGIIALEIMPMSTRLTHPPLAQADFLREVGQIWSAHGQDWERFVLVSHSYGSVLSTHILRSADLGPRVRGLVLIDPVSILLHLPDVAYNFTRRAPKTANEWQLWYFASMDMGVAEGLGRHFFWRENIIWREELVRLDCKEKEEEVGDHNAQRRRLRNGKQLRSDKGRKVAVCLSGRDLIVDTRTVARYLASDVDFADLRRQGGNEVDDMFGNETTCTVGSRLNPALEIMWFPQLDHAQVFDSAKDRARVVEKIRRFCLEAVGDEEEVALN</sequence>
<accession>A0AAE0M769</accession>
<evidence type="ECO:0000259" key="2">
    <source>
        <dbReference type="Pfam" id="PF12697"/>
    </source>
</evidence>
<evidence type="ECO:0000256" key="1">
    <source>
        <dbReference type="SAM" id="Phobius"/>
    </source>
</evidence>
<keyword evidence="1" id="KW-0812">Transmembrane</keyword>
<evidence type="ECO:0000313" key="3">
    <source>
        <dbReference type="EMBL" id="KAK3321842.1"/>
    </source>
</evidence>
<dbReference type="InterPro" id="IPR029058">
    <property type="entry name" value="AB_hydrolase_fold"/>
</dbReference>
<dbReference type="EMBL" id="JAUEDM010000003">
    <property type="protein sequence ID" value="KAK3321842.1"/>
    <property type="molecule type" value="Genomic_DNA"/>
</dbReference>
<dbReference type="PANTHER" id="PTHR37471:SF1">
    <property type="entry name" value="AB HYDROLASE-1 DOMAIN-CONTAINING PROTEIN"/>
    <property type="match status" value="1"/>
</dbReference>
<organism evidence="3 4">
    <name type="scientific">Apodospora peruviana</name>
    <dbReference type="NCBI Taxonomy" id="516989"/>
    <lineage>
        <taxon>Eukaryota</taxon>
        <taxon>Fungi</taxon>
        <taxon>Dikarya</taxon>
        <taxon>Ascomycota</taxon>
        <taxon>Pezizomycotina</taxon>
        <taxon>Sordariomycetes</taxon>
        <taxon>Sordariomycetidae</taxon>
        <taxon>Sordariales</taxon>
        <taxon>Lasiosphaeriaceae</taxon>
        <taxon>Apodospora</taxon>
    </lineage>
</organism>
<name>A0AAE0M769_9PEZI</name>
<keyword evidence="4" id="KW-1185">Reference proteome</keyword>
<dbReference type="Gene3D" id="3.40.50.1820">
    <property type="entry name" value="alpha/beta hydrolase"/>
    <property type="match status" value="1"/>
</dbReference>
<proteinExistence type="predicted"/>
<feature type="transmembrane region" description="Helical" evidence="1">
    <location>
        <begin position="199"/>
        <end position="222"/>
    </location>
</feature>
<gene>
    <name evidence="3" type="ORF">B0H66DRAFT_514066</name>
</gene>